<dbReference type="PANTHER" id="PTHR43685">
    <property type="entry name" value="GLYCOSYLTRANSFERASE"/>
    <property type="match status" value="1"/>
</dbReference>
<dbReference type="GO" id="GO:0016757">
    <property type="term" value="F:glycosyltransferase activity"/>
    <property type="evidence" value="ECO:0007669"/>
    <property type="project" value="InterPro"/>
</dbReference>
<organism evidence="3 4">
    <name type="scientific">Lyngbya aestuarii BL J</name>
    <dbReference type="NCBI Taxonomy" id="1348334"/>
    <lineage>
        <taxon>Bacteria</taxon>
        <taxon>Bacillati</taxon>
        <taxon>Cyanobacteriota</taxon>
        <taxon>Cyanophyceae</taxon>
        <taxon>Oscillatoriophycideae</taxon>
        <taxon>Oscillatoriales</taxon>
        <taxon>Microcoleaceae</taxon>
        <taxon>Lyngbya</taxon>
    </lineage>
</organism>
<dbReference type="CDD" id="cd00761">
    <property type="entry name" value="Glyco_tranf_GTA_type"/>
    <property type="match status" value="1"/>
</dbReference>
<keyword evidence="4" id="KW-1185">Reference proteome</keyword>
<dbReference type="InterPro" id="IPR029044">
    <property type="entry name" value="Nucleotide-diphossugar_trans"/>
</dbReference>
<dbReference type="AlphaFoldDB" id="U7QAS7"/>
<reference evidence="3 4" key="1">
    <citation type="journal article" date="2013" name="Front. Microbiol.">
        <title>Comparative genomic analyses of the cyanobacterium, Lyngbya aestuarii BL J, a powerful hydrogen producer.</title>
        <authorList>
            <person name="Kothari A."/>
            <person name="Vaughn M."/>
            <person name="Garcia-Pichel F."/>
        </authorList>
    </citation>
    <scope>NUCLEOTIDE SEQUENCE [LARGE SCALE GENOMIC DNA]</scope>
    <source>
        <strain evidence="3 4">BL J</strain>
    </source>
</reference>
<evidence type="ECO:0000313" key="4">
    <source>
        <dbReference type="Proteomes" id="UP000017127"/>
    </source>
</evidence>
<dbReference type="EMBL" id="AUZM01000075">
    <property type="protein sequence ID" value="ERT04903.1"/>
    <property type="molecule type" value="Genomic_DNA"/>
</dbReference>
<dbReference type="SUPFAM" id="SSF53448">
    <property type="entry name" value="Nucleotide-diphospho-sugar transferases"/>
    <property type="match status" value="2"/>
</dbReference>
<proteinExistence type="predicted"/>
<accession>U7QAS7</accession>
<dbReference type="InterPro" id="IPR001173">
    <property type="entry name" value="Glyco_trans_2-like"/>
</dbReference>
<dbReference type="Gene3D" id="3.40.50.2000">
    <property type="entry name" value="Glycogen Phosphorylase B"/>
    <property type="match status" value="2"/>
</dbReference>
<dbReference type="PANTHER" id="PTHR43685:SF2">
    <property type="entry name" value="GLYCOSYLTRANSFERASE 2-LIKE DOMAIN-CONTAINING PROTEIN"/>
    <property type="match status" value="1"/>
</dbReference>
<dbReference type="Pfam" id="PF00534">
    <property type="entry name" value="Glycos_transf_1"/>
    <property type="match status" value="1"/>
</dbReference>
<gene>
    <name evidence="3" type="ORF">M595_5138</name>
</gene>
<protein>
    <submittedName>
        <fullName evidence="3">Glycosyl transferases group 1 family protein</fullName>
    </submittedName>
</protein>
<evidence type="ECO:0000259" key="2">
    <source>
        <dbReference type="Pfam" id="PF00535"/>
    </source>
</evidence>
<dbReference type="CDD" id="cd03801">
    <property type="entry name" value="GT4_PimA-like"/>
    <property type="match status" value="1"/>
</dbReference>
<dbReference type="OrthoDB" id="440227at2"/>
<name>U7QAS7_9CYAN</name>
<evidence type="ECO:0000313" key="3">
    <source>
        <dbReference type="EMBL" id="ERT04903.1"/>
    </source>
</evidence>
<dbReference type="SUPFAM" id="SSF53756">
    <property type="entry name" value="UDP-Glycosyltransferase/glycogen phosphorylase"/>
    <property type="match status" value="1"/>
</dbReference>
<dbReference type="InterPro" id="IPR001296">
    <property type="entry name" value="Glyco_trans_1"/>
</dbReference>
<keyword evidence="3" id="KW-0808">Transferase</keyword>
<feature type="domain" description="Glycosyl transferase family 1" evidence="1">
    <location>
        <begin position="853"/>
        <end position="1032"/>
    </location>
</feature>
<dbReference type="Proteomes" id="UP000017127">
    <property type="component" value="Unassembled WGS sequence"/>
</dbReference>
<feature type="domain" description="Glycosyltransferase 2-like" evidence="2">
    <location>
        <begin position="334"/>
        <end position="487"/>
    </location>
</feature>
<evidence type="ECO:0000259" key="1">
    <source>
        <dbReference type="Pfam" id="PF00534"/>
    </source>
</evidence>
<feature type="domain" description="Glycosyltransferase 2-like" evidence="2">
    <location>
        <begin position="11"/>
        <end position="111"/>
    </location>
</feature>
<dbReference type="InterPro" id="IPR050834">
    <property type="entry name" value="Glycosyltransf_2"/>
</dbReference>
<dbReference type="RefSeq" id="WP_023068833.1">
    <property type="nucleotide sequence ID" value="NZ_AUZM01000075.1"/>
</dbReference>
<dbReference type="Pfam" id="PF00535">
    <property type="entry name" value="Glycos_transf_2"/>
    <property type="match status" value="2"/>
</dbReference>
<dbReference type="Gene3D" id="3.90.550.10">
    <property type="entry name" value="Spore Coat Polysaccharide Biosynthesis Protein SpsA, Chain A"/>
    <property type="match status" value="2"/>
</dbReference>
<comment type="caution">
    <text evidence="3">The sequence shown here is derived from an EMBL/GenBank/DDBJ whole genome shotgun (WGS) entry which is preliminary data.</text>
</comment>
<sequence length="1161" mass="133276">MSTVMGTPQVSVIIPIYNGSRYISQAVESVLSQTDCHFEIIVIDDGSTDNTNAILQHYSDRIRYFSQKNQGVAAARNRGIQEAKAEFIALLDQDDIFLPHKLVEQMACFEKFSEVGLVNSGWRLIDREGKQISDLEPWHNLPDLDLQTLIVHSPILPSAIMFRRSWWEKVGGFDSRFNGVDDAEFVWRLAAAGCQAVWFQKVTVGYRQHHQTVSNQKAVERAETLIAAKNNFFSQKGLSDAVIQLEKPARYEELTWLAWHLYHTQNYQSMAEFLRKSLAYTPDAIPITISDWIKRFSGNCQAYGYQLNLESFRKLPQWKKLISSLLPSNIPKVSVIIPAYNCENYIEQAVKSVLEQTYTNYEVIVIDDGSTDNTKQVLSLYLDVINYVYQSNQGAAKARNHGCKLAKGELLAFLDGDDFFTPNKLAEQVKIFEQDTTIDLVQSGWMMVNQKGENVADITPWKDAPELNLETWVLHKCVRPSALMIRKIWWEKVGGFDHRYPPTEDLDFVLRLALMGCKAVWLKQIHAGYRQHDSNLMSGGERVIKNTEILMNEFFNRQDIPDHILKLKQQEHYQRWVWLAWRMYRDGYAQLMTYCFKKSLNYTSDFKANILTHWIDAFRNISAEYGELFDDQKFMKSPEWQQAVTHLMSKTSFYTHQKSSSKKRIILMNTDDPGIGGLAQYDHFIMCQLAKMGHQVTAIRPQHSSPLVEQEKHLGIQQYWLDYSTSQDLSRILRNTKDASEIYAQLNPDLIIFSDGWPFSHFAAKQVAIQQNIPYMIALGLATPEHKDFSMGDNIPYAEGVLYQYGLAKAVNVAAKEHLNILHEQFKLPKNKGNVIYYGRSEKYFSPLNPSNRQRLRQEIGIPEDGIMCLTSARLAPIKGHCYQLEAIAQLKHTSIWDKLYFVWAGTGQGSDHNLEPELKEKVQQLGVSNQVKFLGQRWDIPDWLDACDIFILTSLAEAAPSFAIMEAMAKGLPIIASAAGGIPEGLGDTGQLLPDPNINPEDTVTVLVQTLKDWAINPELRQQKGQYAKQRAEQLFKEERMLKQTLEVIHHVLLDENKNDFANLPHVKKGIQKINQRLNYACQVWNAWDCYNYNHEEQMKFYLQQALKTTPQLFTTEIILDWIDDFSRLSQQKGKPLNIEELSQCSAWKFILKNDLGMPG</sequence>
<dbReference type="PATRIC" id="fig|1348334.3.peg.4950"/>